<accession>A0A1E5Q3T7</accession>
<name>A0A1E5Q3T7_9PROT</name>
<keyword evidence="2" id="KW-1185">Reference proteome</keyword>
<dbReference type="Proteomes" id="UP000095347">
    <property type="component" value="Unassembled WGS sequence"/>
</dbReference>
<dbReference type="EMBL" id="MCGG01000071">
    <property type="protein sequence ID" value="OEJ64378.1"/>
    <property type="molecule type" value="Genomic_DNA"/>
</dbReference>
<dbReference type="AlphaFoldDB" id="A0A1E5Q3T7"/>
<organism evidence="1 2">
    <name type="scientific">Magnetovibrio blakemorei</name>
    <dbReference type="NCBI Taxonomy" id="28181"/>
    <lineage>
        <taxon>Bacteria</taxon>
        <taxon>Pseudomonadati</taxon>
        <taxon>Pseudomonadota</taxon>
        <taxon>Alphaproteobacteria</taxon>
        <taxon>Rhodospirillales</taxon>
        <taxon>Magnetovibrionaceae</taxon>
        <taxon>Magnetovibrio</taxon>
    </lineage>
</organism>
<comment type="caution">
    <text evidence="1">The sequence shown here is derived from an EMBL/GenBank/DDBJ whole genome shotgun (WGS) entry which is preliminary data.</text>
</comment>
<proteinExistence type="predicted"/>
<reference evidence="2" key="1">
    <citation type="submission" date="2016-07" db="EMBL/GenBank/DDBJ databases">
        <authorList>
            <person name="Florea S."/>
            <person name="Webb J.S."/>
            <person name="Jaromczyk J."/>
            <person name="Schardl C.L."/>
        </authorList>
    </citation>
    <scope>NUCLEOTIDE SEQUENCE [LARGE SCALE GENOMIC DNA]</scope>
    <source>
        <strain evidence="2">MV-1</strain>
    </source>
</reference>
<protein>
    <submittedName>
        <fullName evidence="1">Uncharacterized protein</fullName>
    </submittedName>
</protein>
<sequence length="82" mass="8901">MGNREWSGNSQWWSGGIGGNMILLLLKLLGDTFANAEHIDPAILCVQNASSSKSDLLCEKNFLHKVVKEFALCGHSSNLGNL</sequence>
<evidence type="ECO:0000313" key="1">
    <source>
        <dbReference type="EMBL" id="OEJ64378.1"/>
    </source>
</evidence>
<evidence type="ECO:0000313" key="2">
    <source>
        <dbReference type="Proteomes" id="UP000095347"/>
    </source>
</evidence>
<gene>
    <name evidence="1" type="ORF">BEN30_16315</name>
</gene>